<feature type="transmembrane region" description="Helical" evidence="1">
    <location>
        <begin position="74"/>
        <end position="95"/>
    </location>
</feature>
<keyword evidence="1" id="KW-1133">Transmembrane helix</keyword>
<evidence type="ECO:0000256" key="1">
    <source>
        <dbReference type="SAM" id="Phobius"/>
    </source>
</evidence>
<name>A0A7G9TDR0_PSEMX</name>
<dbReference type="EMBL" id="CP060731">
    <property type="protein sequence ID" value="QNN78235.1"/>
    <property type="molecule type" value="Genomic_DNA"/>
</dbReference>
<evidence type="ECO:0000313" key="2">
    <source>
        <dbReference type="EMBL" id="QNN78235.1"/>
    </source>
</evidence>
<feature type="transmembrane region" description="Helical" evidence="1">
    <location>
        <begin position="150"/>
        <end position="169"/>
    </location>
</feature>
<feature type="transmembrane region" description="Helical" evidence="1">
    <location>
        <begin position="6"/>
        <end position="26"/>
    </location>
</feature>
<protein>
    <submittedName>
        <fullName evidence="2">DUF1453 domain-containing protein</fullName>
    </submittedName>
</protein>
<accession>A0A7G9TDR0</accession>
<feature type="transmembrane region" description="Helical" evidence="1">
    <location>
        <begin position="47"/>
        <end position="68"/>
    </location>
</feature>
<proteinExistence type="predicted"/>
<keyword evidence="1" id="KW-0472">Membrane</keyword>
<keyword evidence="1" id="KW-0812">Transmembrane</keyword>
<reference evidence="2 3" key="1">
    <citation type="submission" date="2020-08" db="EMBL/GenBank/DDBJ databases">
        <title>Streptomycin Non-resistant strain, P. mexicana.</title>
        <authorList>
            <person name="Ganesh-Kumar S."/>
            <person name="Zhe T."/>
            <person name="Yu Z."/>
            <person name="Min Y."/>
        </authorList>
    </citation>
    <scope>NUCLEOTIDE SEQUENCE [LARGE SCALE GENOMIC DNA]</scope>
    <source>
        <strain evidence="2 3">GTZY2</strain>
    </source>
</reference>
<dbReference type="Proteomes" id="UP000515838">
    <property type="component" value="Chromosome"/>
</dbReference>
<sequence length="185" mass="20515">MPIVLVLLFVFLLLALWVVLLPLSLWQRYRYGRSRRMARSWLLALNAWSLLVSVAIFMAVSAFGLFWWPDSLAGAGVGLAAGSLLGLLGVWLTRWEVAPQGVFYQPNAWLALLLVAIVAGRIVLGFVQMAQYWQSDGVPATHALLSGHGSLLAVAGLLLGYYLVYAWGVKWRVARLQRLRGHGTR</sequence>
<organism evidence="2 3">
    <name type="scientific">Pseudoxanthomonas mexicana</name>
    <dbReference type="NCBI Taxonomy" id="128785"/>
    <lineage>
        <taxon>Bacteria</taxon>
        <taxon>Pseudomonadati</taxon>
        <taxon>Pseudomonadota</taxon>
        <taxon>Gammaproteobacteria</taxon>
        <taxon>Lysobacterales</taxon>
        <taxon>Lysobacteraceae</taxon>
        <taxon>Pseudoxanthomonas</taxon>
    </lineage>
</organism>
<feature type="transmembrane region" description="Helical" evidence="1">
    <location>
        <begin position="107"/>
        <end position="130"/>
    </location>
</feature>
<gene>
    <name evidence="2" type="ORF">IAE60_01985</name>
</gene>
<dbReference type="Pfam" id="PF07301">
    <property type="entry name" value="DUF1453"/>
    <property type="match status" value="1"/>
</dbReference>
<dbReference type="AlphaFoldDB" id="A0A7G9TDR0"/>
<evidence type="ECO:0000313" key="3">
    <source>
        <dbReference type="Proteomes" id="UP000515838"/>
    </source>
</evidence>
<dbReference type="InterPro" id="IPR058247">
    <property type="entry name" value="DUF1453"/>
</dbReference>
<dbReference type="RefSeq" id="WP_187573664.1">
    <property type="nucleotide sequence ID" value="NZ_CP060731.1"/>
</dbReference>
<dbReference type="GeneID" id="81469716"/>